<sequence length="165" mass="18717">MQTVLTGNVPDNLPAPVKATAADDGVITNFAFWPDIQVNQYRETMRQEGEETPTRLREALMQAIGYANGQLARWENQQREKGFTQLADVPAEKIGGESVRVLCYRRAVFFATRALLTEQFRGTDTTHKGDIRANALESTTGDMWRQFQWALSELRDEPHMTVDLI</sequence>
<reference evidence="1" key="2">
    <citation type="submission" date="2018-07" db="EMBL/GenBank/DDBJ databases">
        <authorList>
            <consortium name="NCBI Pathogen Detection Project"/>
        </authorList>
    </citation>
    <scope>NUCLEOTIDE SEQUENCE</scope>
    <source>
        <strain evidence="1">M138</strain>
    </source>
</reference>
<name>A0A702F5P6_SALET</name>
<evidence type="ECO:0000313" key="1">
    <source>
        <dbReference type="EMBL" id="HAC6674892.1"/>
    </source>
</evidence>
<reference evidence="1" key="1">
    <citation type="journal article" date="2018" name="Genome Biol.">
        <title>SKESA: strategic k-mer extension for scrupulous assemblies.</title>
        <authorList>
            <person name="Souvorov A."/>
            <person name="Agarwala R."/>
            <person name="Lipman D.J."/>
        </authorList>
    </citation>
    <scope>NUCLEOTIDE SEQUENCE</scope>
    <source>
        <strain evidence="1">M138</strain>
    </source>
</reference>
<dbReference type="AlphaFoldDB" id="A0A702F5P6"/>
<accession>A0A702F5P6</accession>
<dbReference type="InterPro" id="IPR009225">
    <property type="entry name" value="Phage_head_completion_GpL"/>
</dbReference>
<comment type="caution">
    <text evidence="1">The sequence shown here is derived from an EMBL/GenBank/DDBJ whole genome shotgun (WGS) entry which is preliminary data.</text>
</comment>
<proteinExistence type="predicted"/>
<protein>
    <submittedName>
        <fullName evidence="1">Head completion/stabilization protein</fullName>
    </submittedName>
</protein>
<gene>
    <name evidence="1" type="ORF">G0D12_03810</name>
</gene>
<dbReference type="EMBL" id="DAAMHJ010000003">
    <property type="protein sequence ID" value="HAC6674892.1"/>
    <property type="molecule type" value="Genomic_DNA"/>
</dbReference>
<dbReference type="Pfam" id="PF05926">
    <property type="entry name" value="Phage_GPL"/>
    <property type="match status" value="1"/>
</dbReference>
<organism evidence="1">
    <name type="scientific">Salmonella enterica subsp. enterica serovar Eastbourne</name>
    <dbReference type="NCBI Taxonomy" id="486993"/>
    <lineage>
        <taxon>Bacteria</taxon>
        <taxon>Pseudomonadati</taxon>
        <taxon>Pseudomonadota</taxon>
        <taxon>Gammaproteobacteria</taxon>
        <taxon>Enterobacterales</taxon>
        <taxon>Enterobacteriaceae</taxon>
        <taxon>Salmonella</taxon>
    </lineage>
</organism>